<name>A0A3D4SVF0_9CORY</name>
<evidence type="ECO:0000256" key="1">
    <source>
        <dbReference type="SAM" id="MobiDB-lite"/>
    </source>
</evidence>
<organism evidence="3 4">
    <name type="scientific">Corynebacterium nuruki</name>
    <dbReference type="NCBI Taxonomy" id="1032851"/>
    <lineage>
        <taxon>Bacteria</taxon>
        <taxon>Bacillati</taxon>
        <taxon>Actinomycetota</taxon>
        <taxon>Actinomycetes</taxon>
        <taxon>Mycobacteriales</taxon>
        <taxon>Corynebacteriaceae</taxon>
        <taxon>Corynebacterium</taxon>
    </lineage>
</organism>
<feature type="transmembrane region" description="Helical" evidence="2">
    <location>
        <begin position="205"/>
        <end position="223"/>
    </location>
</feature>
<dbReference type="Proteomes" id="UP000261739">
    <property type="component" value="Unassembled WGS sequence"/>
</dbReference>
<proteinExistence type="predicted"/>
<feature type="transmembrane region" description="Helical" evidence="2">
    <location>
        <begin position="124"/>
        <end position="142"/>
    </location>
</feature>
<evidence type="ECO:0000256" key="2">
    <source>
        <dbReference type="SAM" id="Phobius"/>
    </source>
</evidence>
<comment type="caution">
    <text evidence="3">The sequence shown here is derived from an EMBL/GenBank/DDBJ whole genome shotgun (WGS) entry which is preliminary data.</text>
</comment>
<dbReference type="RefSeq" id="WP_273050863.1">
    <property type="nucleotide sequence ID" value="NZ_DAITTW010000027.1"/>
</dbReference>
<feature type="transmembrane region" description="Helical" evidence="2">
    <location>
        <begin position="66"/>
        <end position="89"/>
    </location>
</feature>
<evidence type="ECO:0000313" key="3">
    <source>
        <dbReference type="EMBL" id="HCT13258.1"/>
    </source>
</evidence>
<dbReference type="AlphaFoldDB" id="A0A3D4SVF0"/>
<feature type="transmembrane region" description="Helical" evidence="2">
    <location>
        <begin position="96"/>
        <end position="118"/>
    </location>
</feature>
<sequence>MITYRTSGFLLLFSGILSWVGQFIGLLRWRGMYSLVENRATDFGVTECTVLRDHFGTRFVCSPANVVVNGLTVLSGLMVAVAAVLIILTARRERDAAVSSTAVLIGLSGLFTIAVGLIPSDLHGTLNTIVLVAHAVALWAAMEVLIDAATRHAEDTGDAHPLIYGAYLPITRVVEFFSVVALLTLVFSGGNVMPGAFERVVYESLTAWTVVFGICLVSLGGAADQERMRVAGMDAVPVRNLALPPAPRTPVSPGVHRDESGGASRRYPGFGGPHE</sequence>
<feature type="region of interest" description="Disordered" evidence="1">
    <location>
        <begin position="244"/>
        <end position="275"/>
    </location>
</feature>
<accession>A0A3D4SVF0</accession>
<keyword evidence="2" id="KW-0472">Membrane</keyword>
<feature type="transmembrane region" description="Helical" evidence="2">
    <location>
        <begin position="173"/>
        <end position="193"/>
    </location>
</feature>
<keyword evidence="2" id="KW-1133">Transmembrane helix</keyword>
<evidence type="ECO:0000313" key="4">
    <source>
        <dbReference type="Proteomes" id="UP000261739"/>
    </source>
</evidence>
<evidence type="ECO:0008006" key="5">
    <source>
        <dbReference type="Google" id="ProtNLM"/>
    </source>
</evidence>
<feature type="transmembrane region" description="Helical" evidence="2">
    <location>
        <begin position="9"/>
        <end position="29"/>
    </location>
</feature>
<dbReference type="STRING" id="863239.GCA_000213935_01895"/>
<gene>
    <name evidence="3" type="ORF">DIW82_00260</name>
</gene>
<dbReference type="EMBL" id="DQID01000002">
    <property type="protein sequence ID" value="HCT13258.1"/>
    <property type="molecule type" value="Genomic_DNA"/>
</dbReference>
<protein>
    <recommendedName>
        <fullName evidence="5">DUF998 domain-containing protein</fullName>
    </recommendedName>
</protein>
<reference evidence="3 4" key="1">
    <citation type="journal article" date="2018" name="Nat. Biotechnol.">
        <title>A standardized bacterial taxonomy based on genome phylogeny substantially revises the tree of life.</title>
        <authorList>
            <person name="Parks D.H."/>
            <person name="Chuvochina M."/>
            <person name="Waite D.W."/>
            <person name="Rinke C."/>
            <person name="Skarshewski A."/>
            <person name="Chaumeil P.A."/>
            <person name="Hugenholtz P."/>
        </authorList>
    </citation>
    <scope>NUCLEOTIDE SEQUENCE [LARGE SCALE GENOMIC DNA]</scope>
    <source>
        <strain evidence="3">UBA11247</strain>
    </source>
</reference>
<keyword evidence="2" id="KW-0812">Transmembrane</keyword>